<evidence type="ECO:0000313" key="2">
    <source>
        <dbReference type="EMBL" id="PIU35300.1"/>
    </source>
</evidence>
<feature type="non-terminal residue" evidence="2">
    <location>
        <position position="296"/>
    </location>
</feature>
<name>A0A2M6YRH3_9BACT</name>
<comment type="caution">
    <text evidence="2">The sequence shown here is derived from an EMBL/GenBank/DDBJ whole genome shotgun (WGS) entry which is preliminary data.</text>
</comment>
<dbReference type="Proteomes" id="UP000229502">
    <property type="component" value="Unassembled WGS sequence"/>
</dbReference>
<feature type="compositionally biased region" description="Basic and acidic residues" evidence="1">
    <location>
        <begin position="241"/>
        <end position="265"/>
    </location>
</feature>
<organism evidence="2 3">
    <name type="scientific">Candidatus Shapirobacteria bacterium CG07_land_8_20_14_0_80_39_18</name>
    <dbReference type="NCBI Taxonomy" id="1974882"/>
    <lineage>
        <taxon>Bacteria</taxon>
        <taxon>Candidatus Shapironibacteriota</taxon>
    </lineage>
</organism>
<dbReference type="SUPFAM" id="SSF64182">
    <property type="entry name" value="DHH phosphoesterases"/>
    <property type="match status" value="1"/>
</dbReference>
<dbReference type="PANTHER" id="PTHR47618:SF1">
    <property type="entry name" value="BIFUNCTIONAL OLIGORIBONUCLEASE AND PAP PHOSPHATASE NRNA"/>
    <property type="match status" value="1"/>
</dbReference>
<evidence type="ECO:0000256" key="1">
    <source>
        <dbReference type="SAM" id="MobiDB-lite"/>
    </source>
</evidence>
<proteinExistence type="predicted"/>
<gene>
    <name evidence="2" type="ORF">COT03_01440</name>
</gene>
<reference evidence="3" key="1">
    <citation type="submission" date="2017-09" db="EMBL/GenBank/DDBJ databases">
        <title>Depth-based differentiation of microbial function through sediment-hosted aquifers and enrichment of novel symbionts in the deep terrestrial subsurface.</title>
        <authorList>
            <person name="Probst A.J."/>
            <person name="Ladd B."/>
            <person name="Jarett J.K."/>
            <person name="Geller-Mcgrath D.E."/>
            <person name="Sieber C.M.K."/>
            <person name="Emerson J.B."/>
            <person name="Anantharaman K."/>
            <person name="Thomas B.C."/>
            <person name="Malmstrom R."/>
            <person name="Stieglmeier M."/>
            <person name="Klingl A."/>
            <person name="Woyke T."/>
            <person name="Ryan C.M."/>
            <person name="Banfield J.F."/>
        </authorList>
    </citation>
    <scope>NUCLEOTIDE SEQUENCE [LARGE SCALE GENOMIC DNA]</scope>
</reference>
<evidence type="ECO:0008006" key="4">
    <source>
        <dbReference type="Google" id="ProtNLM"/>
    </source>
</evidence>
<dbReference type="Gene3D" id="3.90.1640.10">
    <property type="entry name" value="inorganic pyrophosphatase (n-terminal core)"/>
    <property type="match status" value="2"/>
</dbReference>
<evidence type="ECO:0000313" key="3">
    <source>
        <dbReference type="Proteomes" id="UP000229502"/>
    </source>
</evidence>
<dbReference type="InterPro" id="IPR038763">
    <property type="entry name" value="DHH_sf"/>
</dbReference>
<dbReference type="PANTHER" id="PTHR47618">
    <property type="entry name" value="BIFUNCTIONAL OLIGORIBONUCLEASE AND PAP PHOSPHATASE NRNA"/>
    <property type="match status" value="1"/>
</dbReference>
<dbReference type="AlphaFoldDB" id="A0A2M6YRH3"/>
<dbReference type="InterPro" id="IPR051319">
    <property type="entry name" value="Oligoribo/pAp-PDE_c-di-AMP_PDE"/>
</dbReference>
<protein>
    <recommendedName>
        <fullName evidence="4">Exopolyphosphatase-related protein</fullName>
    </recommendedName>
</protein>
<dbReference type="EMBL" id="PEWZ01000074">
    <property type="protein sequence ID" value="PIU35300.1"/>
    <property type="molecule type" value="Genomic_DNA"/>
</dbReference>
<sequence length="296" mass="32348">MNKTYSFSELQEKISASQKVLIALPGRPSFDQVASGLSLFLSLQAAGKTVFVTCPTPMTVEFNHLVGVDKISEKVRGTDLIVSFDYPANQVEKVSYNDDNGRPNLVIQIKSGAPQLLEKEAKFSYAGVGADLLITLGVKDVNQLPQNSEYPTQNVIDVDTDPANLQFGQVNIIDPEASSLSEVVLGIISGLGLPLELDTAQNILNGIWARTSGLTSQRVGADAYESVAICLRLGAQKPEGVAEQKRPEVFTPRQKFEPKSEERSFPARPQIEDLPVVRQEKPEQLKPQGKPPADWF</sequence>
<feature type="region of interest" description="Disordered" evidence="1">
    <location>
        <begin position="241"/>
        <end position="296"/>
    </location>
</feature>
<accession>A0A2M6YRH3</accession>